<evidence type="ECO:0000256" key="10">
    <source>
        <dbReference type="ARBA" id="ARBA00023125"/>
    </source>
</evidence>
<evidence type="ECO:0000256" key="6">
    <source>
        <dbReference type="ARBA" id="ARBA00022723"/>
    </source>
</evidence>
<dbReference type="Pfam" id="PF01807">
    <property type="entry name" value="Zn_ribbon_DnaG"/>
    <property type="match status" value="1"/>
</dbReference>
<dbReference type="InterPro" id="IPR006171">
    <property type="entry name" value="TOPRIM_dom"/>
</dbReference>
<dbReference type="PANTHER" id="PTHR30313:SF2">
    <property type="entry name" value="DNA PRIMASE"/>
    <property type="match status" value="1"/>
</dbReference>
<keyword evidence="17" id="KW-1185">Reference proteome</keyword>
<dbReference type="Pfam" id="PF08275">
    <property type="entry name" value="DNAG_N"/>
    <property type="match status" value="1"/>
</dbReference>
<dbReference type="Gene3D" id="3.40.1360.10">
    <property type="match status" value="1"/>
</dbReference>
<organism evidence="16 17">
    <name type="scientific">Zongyangia hominis</name>
    <dbReference type="NCBI Taxonomy" id="2763677"/>
    <lineage>
        <taxon>Bacteria</taxon>
        <taxon>Bacillati</taxon>
        <taxon>Bacillota</taxon>
        <taxon>Clostridia</taxon>
        <taxon>Eubacteriales</taxon>
        <taxon>Oscillospiraceae</taxon>
        <taxon>Zongyangia</taxon>
    </lineage>
</organism>
<dbReference type="EMBL" id="JACRTC010000001">
    <property type="protein sequence ID" value="MBC8569390.1"/>
    <property type="molecule type" value="Genomic_DNA"/>
</dbReference>
<evidence type="ECO:0000259" key="15">
    <source>
        <dbReference type="PROSITE" id="PS50880"/>
    </source>
</evidence>
<evidence type="ECO:0000256" key="4">
    <source>
        <dbReference type="ARBA" id="ARBA00022695"/>
    </source>
</evidence>
<keyword evidence="3 12" id="KW-0808">Transferase</keyword>
<evidence type="ECO:0000256" key="9">
    <source>
        <dbReference type="ARBA" id="ARBA00022842"/>
    </source>
</evidence>
<dbReference type="Pfam" id="PF00772">
    <property type="entry name" value="DnaB"/>
    <property type="match status" value="1"/>
</dbReference>
<keyword evidence="1 12" id="KW-0240">DNA-directed RNA polymerase</keyword>
<comment type="cofactor">
    <cofactor evidence="12 13 14">
        <name>Zn(2+)</name>
        <dbReference type="ChEBI" id="CHEBI:29105"/>
    </cofactor>
    <text evidence="12 13 14">Binds 1 zinc ion per monomer.</text>
</comment>
<dbReference type="Gene3D" id="3.90.980.10">
    <property type="entry name" value="DNA primase, catalytic core, N-terminal domain"/>
    <property type="match status" value="1"/>
</dbReference>
<sequence>MIPDSFIQELKYNCDIEQVISSYVNIKRRGRNLVGLCPFHSEKTPSFTVYPDSQSFYCFGCGAGGDVITFIKKIENLEYMEALRFLAKRANMELPEDVEGDKTARLRTRVLEINRKLARFYHEQLISPVGREALEYLRSRGIKDRTIRHFGLGFAPPGWDNARNFLRQEGYTYEEMLAAAVVLRGKNDSVYDQFRERVIFPIIDIRGNVIAFGARTMQGGPKYLNSSDTIAYKKSRNLFALNFAKASKQEGLILAEGYMDVIALHQAGFDNAVATLGTALTSEQTRLISQYTSNVVIAYDSDGAGQAATKRAINLFSDVGVHVKVLTVQDAKDPDEFIKKFGAKRFQMLMDGSSNAIEYELSKIGNQYDFTTDDGKVSYFKEAANLLASIYNPIERDVYASRVAHDLGVSKEAFLSQIQSVIKRRQQREKKKDTLKIAVAEPKGAPVNPERGKNLKAAVIEERILAILLKNPDYFMGISHKLKEEDFVTQCNRKVYAILSERLKEQKPVDLSFLSGLFDEQEMARITGLLVSISGMQFSPEDLEEYVSSLHAVREEKKPQDVAGMTVEELEEYRKLLAAKKK</sequence>
<dbReference type="InterPro" id="IPR016136">
    <property type="entry name" value="DNA_helicase_N/primase_C"/>
</dbReference>
<dbReference type="CDD" id="cd03364">
    <property type="entry name" value="TOPRIM_DnaG_primases"/>
    <property type="match status" value="1"/>
</dbReference>
<dbReference type="Gene3D" id="1.10.860.10">
    <property type="entry name" value="DNAb Helicase, Chain A"/>
    <property type="match status" value="1"/>
</dbReference>
<dbReference type="FunFam" id="3.90.580.10:FF:000001">
    <property type="entry name" value="DNA primase"/>
    <property type="match status" value="1"/>
</dbReference>
<dbReference type="Pfam" id="PF13155">
    <property type="entry name" value="Toprim_2"/>
    <property type="match status" value="1"/>
</dbReference>
<dbReference type="GO" id="GO:1990077">
    <property type="term" value="C:primosome complex"/>
    <property type="evidence" value="ECO:0007669"/>
    <property type="project" value="UniProtKB-KW"/>
</dbReference>
<gene>
    <name evidence="12" type="primary">dnaG</name>
    <name evidence="16" type="ORF">H8709_00910</name>
</gene>
<dbReference type="AlphaFoldDB" id="A0A926E7Q3"/>
<dbReference type="RefSeq" id="WP_262396493.1">
    <property type="nucleotide sequence ID" value="NZ_JACRTC010000001.1"/>
</dbReference>
<dbReference type="GO" id="GO:0003677">
    <property type="term" value="F:DNA binding"/>
    <property type="evidence" value="ECO:0007669"/>
    <property type="project" value="UniProtKB-KW"/>
</dbReference>
<keyword evidence="8 12" id="KW-0862">Zinc</keyword>
<evidence type="ECO:0000256" key="11">
    <source>
        <dbReference type="ARBA" id="ARBA00023163"/>
    </source>
</evidence>
<dbReference type="GO" id="GO:0005737">
    <property type="term" value="C:cytoplasm"/>
    <property type="evidence" value="ECO:0007669"/>
    <property type="project" value="TreeGrafter"/>
</dbReference>
<dbReference type="EC" id="2.7.7.101" evidence="12"/>
<keyword evidence="6 12" id="KW-0479">Metal-binding</keyword>
<dbReference type="GO" id="GO:0003678">
    <property type="term" value="F:DNA helicase activity"/>
    <property type="evidence" value="ECO:0007669"/>
    <property type="project" value="InterPro"/>
</dbReference>
<keyword evidence="7 12" id="KW-0863">Zinc-finger</keyword>
<dbReference type="NCBIfam" id="TIGR01391">
    <property type="entry name" value="dnaG"/>
    <property type="match status" value="1"/>
</dbReference>
<accession>A0A926E7Q3</accession>
<dbReference type="InterPro" id="IPR034151">
    <property type="entry name" value="TOPRIM_DnaG_bac"/>
</dbReference>
<feature type="domain" description="Toprim" evidence="15">
    <location>
        <begin position="250"/>
        <end position="331"/>
    </location>
</feature>
<comment type="function">
    <text evidence="12 13">RNA polymerase that catalyzes the synthesis of short RNA molecules used as primers for DNA polymerase during DNA replication.</text>
</comment>
<dbReference type="Pfam" id="PF10410">
    <property type="entry name" value="DnaB_bind"/>
    <property type="match status" value="1"/>
</dbReference>
<dbReference type="SMART" id="SM00400">
    <property type="entry name" value="ZnF_CHCC"/>
    <property type="match status" value="1"/>
</dbReference>
<reference evidence="16" key="1">
    <citation type="submission" date="2020-08" db="EMBL/GenBank/DDBJ databases">
        <title>Genome public.</title>
        <authorList>
            <person name="Liu C."/>
            <person name="Sun Q."/>
        </authorList>
    </citation>
    <scope>NUCLEOTIDE SEQUENCE</scope>
    <source>
        <strain evidence="16">NSJ-54</strain>
    </source>
</reference>
<evidence type="ECO:0000256" key="5">
    <source>
        <dbReference type="ARBA" id="ARBA00022705"/>
    </source>
</evidence>
<dbReference type="InterPro" id="IPR019475">
    <property type="entry name" value="DNA_primase_DnaB-bd"/>
</dbReference>
<dbReference type="PANTHER" id="PTHR30313">
    <property type="entry name" value="DNA PRIMASE"/>
    <property type="match status" value="1"/>
</dbReference>
<dbReference type="InterPro" id="IPR013264">
    <property type="entry name" value="DNAG_N"/>
</dbReference>
<dbReference type="SUPFAM" id="SSF57783">
    <property type="entry name" value="Zinc beta-ribbon"/>
    <property type="match status" value="1"/>
</dbReference>
<dbReference type="GO" id="GO:0006269">
    <property type="term" value="P:DNA replication, synthesis of primer"/>
    <property type="evidence" value="ECO:0007669"/>
    <property type="project" value="UniProtKB-UniRule"/>
</dbReference>
<keyword evidence="4 12" id="KW-0548">Nucleotidyltransferase</keyword>
<dbReference type="Proteomes" id="UP000660861">
    <property type="component" value="Unassembled WGS sequence"/>
</dbReference>
<evidence type="ECO:0000256" key="12">
    <source>
        <dbReference type="HAMAP-Rule" id="MF_00974"/>
    </source>
</evidence>
<dbReference type="GO" id="GO:0008270">
    <property type="term" value="F:zinc ion binding"/>
    <property type="evidence" value="ECO:0007669"/>
    <property type="project" value="UniProtKB-UniRule"/>
</dbReference>
<dbReference type="InterPro" id="IPR030846">
    <property type="entry name" value="DnaG_bac"/>
</dbReference>
<name>A0A926E7Q3_9FIRM</name>
<evidence type="ECO:0000256" key="3">
    <source>
        <dbReference type="ARBA" id="ARBA00022679"/>
    </source>
</evidence>
<dbReference type="InterPro" id="IPR037068">
    <property type="entry name" value="DNA_primase_core_N_sf"/>
</dbReference>
<dbReference type="InterPro" id="IPR036185">
    <property type="entry name" value="DNA_heli_DnaB-like_N_sf"/>
</dbReference>
<dbReference type="InterPro" id="IPR006295">
    <property type="entry name" value="DNA_primase_DnaG"/>
</dbReference>
<evidence type="ECO:0000256" key="13">
    <source>
        <dbReference type="PIRNR" id="PIRNR002811"/>
    </source>
</evidence>
<proteinExistence type="inferred from homology"/>
<comment type="domain">
    <text evidence="12">Contains an N-terminal zinc-binding domain, a central core domain that contains the primase activity, and a C-terminal DnaB-binding domain.</text>
</comment>
<dbReference type="HAMAP" id="MF_00974">
    <property type="entry name" value="DNA_primase_DnaG"/>
    <property type="match status" value="1"/>
</dbReference>
<dbReference type="GO" id="GO:0000428">
    <property type="term" value="C:DNA-directed RNA polymerase complex"/>
    <property type="evidence" value="ECO:0007669"/>
    <property type="project" value="UniProtKB-KW"/>
</dbReference>
<evidence type="ECO:0000256" key="7">
    <source>
        <dbReference type="ARBA" id="ARBA00022771"/>
    </source>
</evidence>
<evidence type="ECO:0000313" key="17">
    <source>
        <dbReference type="Proteomes" id="UP000660861"/>
    </source>
</evidence>
<keyword evidence="9" id="KW-0460">Magnesium</keyword>
<keyword evidence="2 12" id="KW-0639">Primosome</keyword>
<dbReference type="FunFam" id="3.90.980.10:FF:000001">
    <property type="entry name" value="DNA primase"/>
    <property type="match status" value="1"/>
</dbReference>
<evidence type="ECO:0000256" key="1">
    <source>
        <dbReference type="ARBA" id="ARBA00022478"/>
    </source>
</evidence>
<protein>
    <recommendedName>
        <fullName evidence="12 13">DNA primase</fullName>
        <ecNumber evidence="12">2.7.7.101</ecNumber>
    </recommendedName>
</protein>
<dbReference type="InterPro" id="IPR050219">
    <property type="entry name" value="DnaG_primase"/>
</dbReference>
<keyword evidence="11 12" id="KW-0804">Transcription</keyword>
<comment type="caution">
    <text evidence="16">The sequence shown here is derived from an EMBL/GenBank/DDBJ whole genome shotgun (WGS) entry which is preliminary data.</text>
</comment>
<comment type="similarity">
    <text evidence="12 13">Belongs to the DnaG primase family.</text>
</comment>
<dbReference type="PROSITE" id="PS50880">
    <property type="entry name" value="TOPRIM"/>
    <property type="match status" value="1"/>
</dbReference>
<dbReference type="InterPro" id="IPR002694">
    <property type="entry name" value="Znf_CHC2"/>
</dbReference>
<keyword evidence="10 12" id="KW-0238">DNA-binding</keyword>
<keyword evidence="5 12" id="KW-0235">DNA replication</keyword>
<dbReference type="PIRSF" id="PIRSF002811">
    <property type="entry name" value="DnaG"/>
    <property type="match status" value="1"/>
</dbReference>
<dbReference type="GO" id="GO:0003899">
    <property type="term" value="F:DNA-directed RNA polymerase activity"/>
    <property type="evidence" value="ECO:0007669"/>
    <property type="project" value="UniProtKB-UniRule"/>
</dbReference>
<comment type="subunit">
    <text evidence="12">Monomer. Interacts with DnaB.</text>
</comment>
<dbReference type="SUPFAM" id="SSF48024">
    <property type="entry name" value="N-terminal domain of DnaB helicase"/>
    <property type="match status" value="1"/>
</dbReference>
<dbReference type="Gene3D" id="3.90.580.10">
    <property type="entry name" value="Zinc finger, CHC2-type domain"/>
    <property type="match status" value="1"/>
</dbReference>
<dbReference type="SMART" id="SM00493">
    <property type="entry name" value="TOPRIM"/>
    <property type="match status" value="1"/>
</dbReference>
<evidence type="ECO:0000313" key="16">
    <source>
        <dbReference type="EMBL" id="MBC8569390.1"/>
    </source>
</evidence>
<evidence type="ECO:0000256" key="14">
    <source>
        <dbReference type="PIRSR" id="PIRSR002811-1"/>
    </source>
</evidence>
<dbReference type="GO" id="GO:0005524">
    <property type="term" value="F:ATP binding"/>
    <property type="evidence" value="ECO:0007669"/>
    <property type="project" value="InterPro"/>
</dbReference>
<evidence type="ECO:0000256" key="8">
    <source>
        <dbReference type="ARBA" id="ARBA00022833"/>
    </source>
</evidence>
<evidence type="ECO:0000256" key="2">
    <source>
        <dbReference type="ARBA" id="ARBA00022515"/>
    </source>
</evidence>
<feature type="zinc finger region" description="CHC2-type" evidence="12 14">
    <location>
        <begin position="37"/>
        <end position="61"/>
    </location>
</feature>
<comment type="catalytic activity">
    <reaction evidence="12">
        <text>ssDNA + n NTP = ssDNA/pppN(pN)n-1 hybrid + (n-1) diphosphate.</text>
        <dbReference type="EC" id="2.7.7.101"/>
    </reaction>
</comment>
<dbReference type="InterPro" id="IPR036977">
    <property type="entry name" value="DNA_primase_Znf_CHC2"/>
</dbReference>
<dbReference type="SUPFAM" id="SSF56731">
    <property type="entry name" value="DNA primase core"/>
    <property type="match status" value="1"/>
</dbReference>
<dbReference type="InterPro" id="IPR007693">
    <property type="entry name" value="DNA_helicase_DnaB-like_N"/>
</dbReference>